<dbReference type="Gene3D" id="3.30.1640.30">
    <property type="match status" value="1"/>
</dbReference>
<dbReference type="Pfam" id="PF12032">
    <property type="entry name" value="CLIP"/>
    <property type="match status" value="1"/>
</dbReference>
<feature type="domain" description="Clip" evidence="14">
    <location>
        <begin position="36"/>
        <end position="90"/>
    </location>
</feature>
<dbReference type="Pfam" id="PF00089">
    <property type="entry name" value="Trypsin"/>
    <property type="match status" value="1"/>
</dbReference>
<evidence type="ECO:0000256" key="7">
    <source>
        <dbReference type="ARBA" id="ARBA00023157"/>
    </source>
</evidence>
<sequence length="402" mass="44408">MRLFNVGKSAQFNMLQLQFSFAFVTALFSTTTAQARCNNPNAKLGYCVSIYECPSLLEVVQSYNLSPSDREFLQKSQCVNGYGQSPYVCCTPDKGFASNPTPVRTTTTTPTTTTRRPVPFRPPSPGNGNGNVLPVPPECGPTSLNDKIYNGRDTALDQYPWMVLLEYTQKNGQPILNCGGSLINQRYVLTAGHCVVGAIETEVGPLATIHLGEYDISKEIDCIQQDCNTKVVKLGYEQVIPHPQYKPNNNNRHHDIALIRLAEDVTYSDFIRPVCLPLASTRQAIDVGELLTVAGWGRTLLARQSNVKQELAVPVVDHDSCARKFSTRHVNLITSQLCAGGEFSKDSCDGDSGGPLMRQNAQNRWYLEGIVSFGNRCGLEGWPAVYTRVADYIDWIQQSLRA</sequence>
<dbReference type="GO" id="GO:0006508">
    <property type="term" value="P:proteolysis"/>
    <property type="evidence" value="ECO:0007669"/>
    <property type="project" value="UniProtKB-KW"/>
</dbReference>
<gene>
    <name evidence="15" type="ORF">CCAP1982_LOCUS4712</name>
</gene>
<dbReference type="EMBL" id="CAJHJT010000001">
    <property type="protein sequence ID" value="CAD6996006.1"/>
    <property type="molecule type" value="Genomic_DNA"/>
</dbReference>
<keyword evidence="8" id="KW-0325">Glycoprotein</keyword>
<dbReference type="GO" id="GO:0004252">
    <property type="term" value="F:serine-type endopeptidase activity"/>
    <property type="evidence" value="ECO:0007669"/>
    <property type="project" value="UniProtKB-UniRule"/>
</dbReference>
<evidence type="ECO:0000256" key="8">
    <source>
        <dbReference type="ARBA" id="ARBA00023180"/>
    </source>
</evidence>
<dbReference type="FunFam" id="2.40.10.10:FF:000084">
    <property type="entry name" value="Serine protease easter"/>
    <property type="match status" value="1"/>
</dbReference>
<organism evidence="15 16">
    <name type="scientific">Ceratitis capitata</name>
    <name type="common">Mediterranean fruit fly</name>
    <name type="synonym">Tephritis capitata</name>
    <dbReference type="NCBI Taxonomy" id="7213"/>
    <lineage>
        <taxon>Eukaryota</taxon>
        <taxon>Metazoa</taxon>
        <taxon>Ecdysozoa</taxon>
        <taxon>Arthropoda</taxon>
        <taxon>Hexapoda</taxon>
        <taxon>Insecta</taxon>
        <taxon>Pterygota</taxon>
        <taxon>Neoptera</taxon>
        <taxon>Endopterygota</taxon>
        <taxon>Diptera</taxon>
        <taxon>Brachycera</taxon>
        <taxon>Muscomorpha</taxon>
        <taxon>Tephritoidea</taxon>
        <taxon>Tephritidae</taxon>
        <taxon>Ceratitis</taxon>
        <taxon>Ceratitis</taxon>
    </lineage>
</organism>
<proteinExistence type="inferred from homology"/>
<dbReference type="PROSITE" id="PS51888">
    <property type="entry name" value="CLIP"/>
    <property type="match status" value="1"/>
</dbReference>
<evidence type="ECO:0000256" key="10">
    <source>
        <dbReference type="RuleBase" id="RU363034"/>
    </source>
</evidence>
<keyword evidence="11" id="KW-0964">Secreted</keyword>
<protein>
    <recommendedName>
        <fullName evidence="11">CLIP domain-containing serine protease</fullName>
        <ecNumber evidence="10">3.4.21.-</ecNumber>
    </recommendedName>
</protein>
<evidence type="ECO:0000259" key="13">
    <source>
        <dbReference type="PROSITE" id="PS50240"/>
    </source>
</evidence>
<keyword evidence="1 10" id="KW-0645">Protease</keyword>
<reference evidence="15" key="1">
    <citation type="submission" date="2020-11" db="EMBL/GenBank/DDBJ databases">
        <authorList>
            <person name="Whitehead M."/>
        </authorList>
    </citation>
    <scope>NUCLEOTIDE SEQUENCE</scope>
    <source>
        <strain evidence="15">EGII</strain>
    </source>
</reference>
<dbReference type="InterPro" id="IPR001314">
    <property type="entry name" value="Peptidase_S1A"/>
</dbReference>
<dbReference type="InterPro" id="IPR009003">
    <property type="entry name" value="Peptidase_S1_PA"/>
</dbReference>
<evidence type="ECO:0000256" key="3">
    <source>
        <dbReference type="ARBA" id="ARBA00022801"/>
    </source>
</evidence>
<dbReference type="SMART" id="SM00680">
    <property type="entry name" value="CLIP"/>
    <property type="match status" value="1"/>
</dbReference>
<comment type="similarity">
    <text evidence="9 11">Belongs to the peptidase S1 family. CLIP subfamily.</text>
</comment>
<evidence type="ECO:0000256" key="2">
    <source>
        <dbReference type="ARBA" id="ARBA00022729"/>
    </source>
</evidence>
<keyword evidence="4 10" id="KW-0720">Serine protease</keyword>
<name>A0A811UD86_CERCA</name>
<evidence type="ECO:0000256" key="6">
    <source>
        <dbReference type="ARBA" id="ARBA00023145"/>
    </source>
</evidence>
<dbReference type="CDD" id="cd00190">
    <property type="entry name" value="Tryp_SPc"/>
    <property type="match status" value="1"/>
</dbReference>
<keyword evidence="3 10" id="KW-0378">Hydrolase</keyword>
<dbReference type="OrthoDB" id="9028152at2759"/>
<dbReference type="InterPro" id="IPR051487">
    <property type="entry name" value="Ser/Thr_Proteases_Immune/Dev"/>
</dbReference>
<keyword evidence="6" id="KW-0865">Zymogen</keyword>
<dbReference type="GO" id="GO:0005576">
    <property type="term" value="C:extracellular region"/>
    <property type="evidence" value="ECO:0007669"/>
    <property type="project" value="UniProtKB-SubCell"/>
</dbReference>
<dbReference type="FunFam" id="2.40.10.10:FF:000028">
    <property type="entry name" value="Serine protease easter"/>
    <property type="match status" value="1"/>
</dbReference>
<evidence type="ECO:0000256" key="12">
    <source>
        <dbReference type="SAM" id="MobiDB-lite"/>
    </source>
</evidence>
<evidence type="ECO:0000256" key="5">
    <source>
        <dbReference type="ARBA" id="ARBA00022837"/>
    </source>
</evidence>
<dbReference type="Proteomes" id="UP000606786">
    <property type="component" value="Unassembled WGS sequence"/>
</dbReference>
<feature type="region of interest" description="Disordered" evidence="12">
    <location>
        <begin position="100"/>
        <end position="131"/>
    </location>
</feature>
<feature type="compositionally biased region" description="Low complexity" evidence="12">
    <location>
        <begin position="100"/>
        <end position="117"/>
    </location>
</feature>
<dbReference type="EC" id="3.4.21.-" evidence="10"/>
<evidence type="ECO:0000313" key="16">
    <source>
        <dbReference type="Proteomes" id="UP000606786"/>
    </source>
</evidence>
<dbReference type="PROSITE" id="PS00134">
    <property type="entry name" value="TRYPSIN_HIS"/>
    <property type="match status" value="1"/>
</dbReference>
<feature type="domain" description="Peptidase S1" evidence="13">
    <location>
        <begin position="148"/>
        <end position="401"/>
    </location>
</feature>
<comment type="domain">
    <text evidence="11">The clip domain consists of 35-55 residues which are 'knitted' together usually by 3 conserved disulfide bonds forming a clip-like compact structure.</text>
</comment>
<feature type="signal peptide" evidence="11">
    <location>
        <begin position="1"/>
        <end position="35"/>
    </location>
</feature>
<dbReference type="InterPro" id="IPR043504">
    <property type="entry name" value="Peptidase_S1_PA_chymotrypsin"/>
</dbReference>
<comment type="subcellular location">
    <subcellularLocation>
        <location evidence="11">Secreted</location>
    </subcellularLocation>
</comment>
<dbReference type="InterPro" id="IPR038565">
    <property type="entry name" value="CLIP_sf"/>
</dbReference>
<dbReference type="SUPFAM" id="SSF50494">
    <property type="entry name" value="Trypsin-like serine proteases"/>
    <property type="match status" value="1"/>
</dbReference>
<evidence type="ECO:0000259" key="14">
    <source>
        <dbReference type="PROSITE" id="PS51888"/>
    </source>
</evidence>
<keyword evidence="5" id="KW-0106">Calcium</keyword>
<dbReference type="Gene3D" id="2.40.10.10">
    <property type="entry name" value="Trypsin-like serine proteases"/>
    <property type="match status" value="2"/>
</dbReference>
<accession>A0A811UD86</accession>
<dbReference type="AlphaFoldDB" id="A0A811UD86"/>
<dbReference type="PRINTS" id="PR00722">
    <property type="entry name" value="CHYMOTRYPSIN"/>
</dbReference>
<dbReference type="PROSITE" id="PS00135">
    <property type="entry name" value="TRYPSIN_SER"/>
    <property type="match status" value="1"/>
</dbReference>
<dbReference type="InterPro" id="IPR033116">
    <property type="entry name" value="TRYPSIN_SER"/>
</dbReference>
<dbReference type="InterPro" id="IPR022700">
    <property type="entry name" value="CLIP"/>
</dbReference>
<evidence type="ECO:0000313" key="15">
    <source>
        <dbReference type="EMBL" id="CAD6996006.1"/>
    </source>
</evidence>
<evidence type="ECO:0000256" key="4">
    <source>
        <dbReference type="ARBA" id="ARBA00022825"/>
    </source>
</evidence>
<comment type="caution">
    <text evidence="15">The sequence shown here is derived from an EMBL/GenBank/DDBJ whole genome shotgun (WGS) entry which is preliminary data.</text>
</comment>
<dbReference type="InterPro" id="IPR018114">
    <property type="entry name" value="TRYPSIN_HIS"/>
</dbReference>
<keyword evidence="2 11" id="KW-0732">Signal</keyword>
<dbReference type="InterPro" id="IPR001254">
    <property type="entry name" value="Trypsin_dom"/>
</dbReference>
<dbReference type="GO" id="GO:0035008">
    <property type="term" value="P:positive regulation of melanization defense response"/>
    <property type="evidence" value="ECO:0007669"/>
    <property type="project" value="UniProtKB-ARBA"/>
</dbReference>
<evidence type="ECO:0000256" key="11">
    <source>
        <dbReference type="RuleBase" id="RU366078"/>
    </source>
</evidence>
<dbReference type="FunFam" id="3.30.1640.30:FF:000001">
    <property type="entry name" value="Serine protease 7"/>
    <property type="match status" value="1"/>
</dbReference>
<feature type="chain" id="PRO_5033091249" description="CLIP domain-containing serine protease" evidence="11">
    <location>
        <begin position="36"/>
        <end position="402"/>
    </location>
</feature>
<keyword evidence="7" id="KW-1015">Disulfide bond</keyword>
<dbReference type="SMART" id="SM00020">
    <property type="entry name" value="Tryp_SPc"/>
    <property type="match status" value="1"/>
</dbReference>
<dbReference type="PROSITE" id="PS50240">
    <property type="entry name" value="TRYPSIN_DOM"/>
    <property type="match status" value="1"/>
</dbReference>
<evidence type="ECO:0000256" key="9">
    <source>
        <dbReference type="ARBA" id="ARBA00024195"/>
    </source>
</evidence>
<dbReference type="PANTHER" id="PTHR24256">
    <property type="entry name" value="TRYPTASE-RELATED"/>
    <property type="match status" value="1"/>
</dbReference>
<keyword evidence="16" id="KW-1185">Reference proteome</keyword>
<evidence type="ECO:0000256" key="1">
    <source>
        <dbReference type="ARBA" id="ARBA00022670"/>
    </source>
</evidence>